<gene>
    <name evidence="1" type="ORF">ACFSJD_05075</name>
</gene>
<accession>A0ABW4EMW4</accession>
<name>A0ABW4EMW4_9PSEU</name>
<proteinExistence type="predicted"/>
<protein>
    <submittedName>
        <fullName evidence="1">Uncharacterized protein</fullName>
    </submittedName>
</protein>
<sequence>MFDLDADDPVAIALTVDVTAAAGAVQVAAVTEAGRQADALLGEPPLPGSVEWHAEEGTGIPLRRERAWQLLQLRIGLGAGMDPLPVLIGLRRHGATWEEIAHAAGVTRQSAHERWAGRVAAVLDREVAGAGA</sequence>
<reference evidence="2" key="1">
    <citation type="journal article" date="2019" name="Int. J. Syst. Evol. Microbiol.">
        <title>The Global Catalogue of Microorganisms (GCM) 10K type strain sequencing project: providing services to taxonomists for standard genome sequencing and annotation.</title>
        <authorList>
            <consortium name="The Broad Institute Genomics Platform"/>
            <consortium name="The Broad Institute Genome Sequencing Center for Infectious Disease"/>
            <person name="Wu L."/>
            <person name="Ma J."/>
        </authorList>
    </citation>
    <scope>NUCLEOTIDE SEQUENCE [LARGE SCALE GENOMIC DNA]</scope>
    <source>
        <strain evidence="2">CCM 7043</strain>
    </source>
</reference>
<comment type="caution">
    <text evidence="1">The sequence shown here is derived from an EMBL/GenBank/DDBJ whole genome shotgun (WGS) entry which is preliminary data.</text>
</comment>
<evidence type="ECO:0000313" key="1">
    <source>
        <dbReference type="EMBL" id="MFD1516846.1"/>
    </source>
</evidence>
<dbReference type="Proteomes" id="UP001597114">
    <property type="component" value="Unassembled WGS sequence"/>
</dbReference>
<dbReference type="EMBL" id="JBHUCO010000005">
    <property type="protein sequence ID" value="MFD1516846.1"/>
    <property type="molecule type" value="Genomic_DNA"/>
</dbReference>
<organism evidence="1 2">
    <name type="scientific">Pseudonocardia yunnanensis</name>
    <dbReference type="NCBI Taxonomy" id="58107"/>
    <lineage>
        <taxon>Bacteria</taxon>
        <taxon>Bacillati</taxon>
        <taxon>Actinomycetota</taxon>
        <taxon>Actinomycetes</taxon>
        <taxon>Pseudonocardiales</taxon>
        <taxon>Pseudonocardiaceae</taxon>
        <taxon>Pseudonocardia</taxon>
    </lineage>
</organism>
<keyword evidence="2" id="KW-1185">Reference proteome</keyword>
<dbReference type="RefSeq" id="WP_344725717.1">
    <property type="nucleotide sequence ID" value="NZ_BAAAUS010000034.1"/>
</dbReference>
<evidence type="ECO:0000313" key="2">
    <source>
        <dbReference type="Proteomes" id="UP001597114"/>
    </source>
</evidence>